<evidence type="ECO:0000313" key="1">
    <source>
        <dbReference type="EMBL" id="MBB4842029.1"/>
    </source>
</evidence>
<dbReference type="SUPFAM" id="SSF75169">
    <property type="entry name" value="DsrEFH-like"/>
    <property type="match status" value="1"/>
</dbReference>
<name>A0A840L7A0_9BURK</name>
<gene>
    <name evidence="1" type="ORF">HNP55_000524</name>
</gene>
<protein>
    <submittedName>
        <fullName evidence="1">Putative peroxiredoxin</fullName>
    </submittedName>
</protein>
<dbReference type="Gene3D" id="3.40.1260.10">
    <property type="entry name" value="DsrEFH-like"/>
    <property type="match status" value="1"/>
</dbReference>
<keyword evidence="2" id="KW-1185">Reference proteome</keyword>
<dbReference type="RefSeq" id="WP_184295893.1">
    <property type="nucleotide sequence ID" value="NZ_JACHLP010000001.1"/>
</dbReference>
<organism evidence="1 2">
    <name type="scientific">Roseateles oligotrophus</name>
    <dbReference type="NCBI Taxonomy" id="1769250"/>
    <lineage>
        <taxon>Bacteria</taxon>
        <taxon>Pseudomonadati</taxon>
        <taxon>Pseudomonadota</taxon>
        <taxon>Betaproteobacteria</taxon>
        <taxon>Burkholderiales</taxon>
        <taxon>Sphaerotilaceae</taxon>
        <taxon>Roseateles</taxon>
    </lineage>
</organism>
<dbReference type="InterPro" id="IPR003787">
    <property type="entry name" value="Sulphur_relay_DsrE/F-like"/>
</dbReference>
<sequence length="133" mass="14102">MAESNQTTDVRGIALLLWAAEPSAPERLVTPFFHAAAAAAMDLEVEIYFTARSVLLLQPGVAAGLRASERVDKTVYQAMQEAVAHGARLLACTDALHAQGLSRAGLIPECSGHGGAVQYMARVADPAWRGLVF</sequence>
<dbReference type="EMBL" id="JACHLP010000001">
    <property type="protein sequence ID" value="MBB4842029.1"/>
    <property type="molecule type" value="Genomic_DNA"/>
</dbReference>
<reference evidence="1 2" key="1">
    <citation type="submission" date="2020-08" db="EMBL/GenBank/DDBJ databases">
        <title>Functional genomics of gut bacteria from endangered species of beetles.</title>
        <authorList>
            <person name="Carlos-Shanley C."/>
        </authorList>
    </citation>
    <scope>NUCLEOTIDE SEQUENCE [LARGE SCALE GENOMIC DNA]</scope>
    <source>
        <strain evidence="1 2">S00239</strain>
    </source>
</reference>
<dbReference type="InterPro" id="IPR027396">
    <property type="entry name" value="DsrEFH-like"/>
</dbReference>
<evidence type="ECO:0000313" key="2">
    <source>
        <dbReference type="Proteomes" id="UP000562027"/>
    </source>
</evidence>
<proteinExistence type="predicted"/>
<comment type="caution">
    <text evidence="1">The sequence shown here is derived from an EMBL/GenBank/DDBJ whole genome shotgun (WGS) entry which is preliminary data.</text>
</comment>
<dbReference type="AlphaFoldDB" id="A0A840L7A0"/>
<dbReference type="Pfam" id="PF02635">
    <property type="entry name" value="DsrE"/>
    <property type="match status" value="1"/>
</dbReference>
<accession>A0A840L7A0</accession>
<dbReference type="Proteomes" id="UP000562027">
    <property type="component" value="Unassembled WGS sequence"/>
</dbReference>